<proteinExistence type="predicted"/>
<dbReference type="RefSeq" id="WP_340364246.1">
    <property type="nucleotide sequence ID" value="NZ_JBBKZV010000007.1"/>
</dbReference>
<protein>
    <submittedName>
        <fullName evidence="2">Metallophosphoesterase</fullName>
    </submittedName>
</protein>
<dbReference type="Proteomes" id="UP001363010">
    <property type="component" value="Unassembled WGS sequence"/>
</dbReference>
<organism evidence="2 3">
    <name type="scientific">Variovorax humicola</name>
    <dbReference type="NCBI Taxonomy" id="1769758"/>
    <lineage>
        <taxon>Bacteria</taxon>
        <taxon>Pseudomonadati</taxon>
        <taxon>Pseudomonadota</taxon>
        <taxon>Betaproteobacteria</taxon>
        <taxon>Burkholderiales</taxon>
        <taxon>Comamonadaceae</taxon>
        <taxon>Variovorax</taxon>
    </lineage>
</organism>
<sequence length="273" mass="29530">MNGSSLAPDAAADKLVRTLLAADSVRILLVSDLHYTLPQLDWVVRLAPSFDLVVLAGDHLDVSSPVSLDAQSVVLLRYFSLMKPGTSLVLASGNHDLTGPDPHGEKAALWLPESRRTGVYTDGDSLVIGDTLITICPWWDGPAGRAALELQLAADAQRRPARWVWVYHWPPVGSPTCWTGKREYGDADVAAWIARFQPDLVLTGHVHEPPFKPAGAWADRIGTTWVFNAGRQIGPVPAHIVIDLAEGTASWHSMMGEEALALGAQRAPARSVF</sequence>
<reference evidence="2 3" key="1">
    <citation type="submission" date="2024-03" db="EMBL/GenBank/DDBJ databases">
        <title>Novel species of the genus Variovorax.</title>
        <authorList>
            <person name="Liu Q."/>
            <person name="Xin Y.-H."/>
        </authorList>
    </citation>
    <scope>NUCLEOTIDE SEQUENCE [LARGE SCALE GENOMIC DNA]</scope>
    <source>
        <strain evidence="2 3">KACC 18501</strain>
    </source>
</reference>
<dbReference type="PANTHER" id="PTHR12905">
    <property type="entry name" value="METALLOPHOSPHOESTERASE"/>
    <property type="match status" value="1"/>
</dbReference>
<dbReference type="Pfam" id="PF00149">
    <property type="entry name" value="Metallophos"/>
    <property type="match status" value="1"/>
</dbReference>
<dbReference type="EMBL" id="JBBKZV010000007">
    <property type="protein sequence ID" value="MEJ8823207.1"/>
    <property type="molecule type" value="Genomic_DNA"/>
</dbReference>
<dbReference type="InterPro" id="IPR029052">
    <property type="entry name" value="Metallo-depent_PP-like"/>
</dbReference>
<evidence type="ECO:0000313" key="2">
    <source>
        <dbReference type="EMBL" id="MEJ8823207.1"/>
    </source>
</evidence>
<evidence type="ECO:0000313" key="3">
    <source>
        <dbReference type="Proteomes" id="UP001363010"/>
    </source>
</evidence>
<dbReference type="Gene3D" id="3.60.21.10">
    <property type="match status" value="1"/>
</dbReference>
<gene>
    <name evidence="2" type="ORF">WKW80_14360</name>
</gene>
<dbReference type="CDD" id="cd00838">
    <property type="entry name" value="MPP_superfamily"/>
    <property type="match status" value="1"/>
</dbReference>
<feature type="domain" description="Calcineurin-like phosphoesterase" evidence="1">
    <location>
        <begin position="26"/>
        <end position="209"/>
    </location>
</feature>
<dbReference type="InterPro" id="IPR004843">
    <property type="entry name" value="Calcineurin-like_PHP"/>
</dbReference>
<evidence type="ECO:0000259" key="1">
    <source>
        <dbReference type="Pfam" id="PF00149"/>
    </source>
</evidence>
<dbReference type="SUPFAM" id="SSF56300">
    <property type="entry name" value="Metallo-dependent phosphatases"/>
    <property type="match status" value="1"/>
</dbReference>
<comment type="caution">
    <text evidence="2">The sequence shown here is derived from an EMBL/GenBank/DDBJ whole genome shotgun (WGS) entry which is preliminary data.</text>
</comment>
<name>A0ABU8W1F7_9BURK</name>
<dbReference type="InterPro" id="IPR051693">
    <property type="entry name" value="UPF0046_metallophosphoest"/>
</dbReference>
<accession>A0ABU8W1F7</accession>
<dbReference type="PANTHER" id="PTHR12905:SF0">
    <property type="entry name" value="CALCINEURIN-LIKE PHOSPHOESTERASE DOMAIN-CONTAINING PROTEIN"/>
    <property type="match status" value="1"/>
</dbReference>
<keyword evidence="3" id="KW-1185">Reference proteome</keyword>